<comment type="subcellular location">
    <subcellularLocation>
        <location evidence="6">Nucleus</location>
    </subcellularLocation>
</comment>
<dbReference type="Pfam" id="PF04434">
    <property type="entry name" value="SWIM"/>
    <property type="match status" value="1"/>
</dbReference>
<dbReference type="InterPro" id="IPR007527">
    <property type="entry name" value="Znf_SWIM"/>
</dbReference>
<evidence type="ECO:0000256" key="5">
    <source>
        <dbReference type="PROSITE-ProRule" id="PRU00325"/>
    </source>
</evidence>
<accession>F6HK24</accession>
<evidence type="ECO:0000256" key="1">
    <source>
        <dbReference type="ARBA" id="ARBA00005889"/>
    </source>
</evidence>
<dbReference type="EMBL" id="FN595990">
    <property type="protein sequence ID" value="CCB55027.1"/>
    <property type="molecule type" value="Genomic_DNA"/>
</dbReference>
<dbReference type="eggNOG" id="ENOG502QQ3V">
    <property type="taxonomic scope" value="Eukaryota"/>
</dbReference>
<organism evidence="8 9">
    <name type="scientific">Vitis vinifera</name>
    <name type="common">Grape</name>
    <dbReference type="NCBI Taxonomy" id="29760"/>
    <lineage>
        <taxon>Eukaryota</taxon>
        <taxon>Viridiplantae</taxon>
        <taxon>Streptophyta</taxon>
        <taxon>Embryophyta</taxon>
        <taxon>Tracheophyta</taxon>
        <taxon>Spermatophyta</taxon>
        <taxon>Magnoliopsida</taxon>
        <taxon>eudicotyledons</taxon>
        <taxon>Gunneridae</taxon>
        <taxon>Pentapetalae</taxon>
        <taxon>rosids</taxon>
        <taxon>Vitales</taxon>
        <taxon>Vitaceae</taxon>
        <taxon>Viteae</taxon>
        <taxon>Vitis</taxon>
    </lineage>
</organism>
<comment type="similarity">
    <text evidence="1 6">Belongs to the FHY3/FAR1 family.</text>
</comment>
<dbReference type="GO" id="GO:0006355">
    <property type="term" value="P:regulation of DNA-templated transcription"/>
    <property type="evidence" value="ECO:0007669"/>
    <property type="project" value="UniProtKB-UniRule"/>
</dbReference>
<keyword evidence="6" id="KW-0539">Nucleus</keyword>
<dbReference type="InterPro" id="IPR006564">
    <property type="entry name" value="Znf_PMZ"/>
</dbReference>
<sequence>MAEVDTTRLSHTVLDRDFEPWSKPIIWSIVFGLFGWKSFLVTEIAVGKQVAVAVDFKDQAGEQQTMQQNLQNLCLKTGAPMESHAATILTPYAFTKLQDQIVYATHYASFPMEDGFLVRHHTKLEGGRKVYWVPREGIISCSCHQFDFSGILCRHALRVLSTGNCFQIPERYLPVRWRRISTSSTKLFQTIPSDHAEKVQLLQSMVSTLVTESAKSKERLDTATEQVSILLSRIREQPVSIQGTRDIPIHRNL</sequence>
<proteinExistence type="inferred from homology"/>
<reference evidence="9" key="1">
    <citation type="journal article" date="2007" name="Nature">
        <title>The grapevine genome sequence suggests ancestral hexaploidization in major angiosperm phyla.</title>
        <authorList>
            <consortium name="The French-Italian Public Consortium for Grapevine Genome Characterization."/>
            <person name="Jaillon O."/>
            <person name="Aury J.-M."/>
            <person name="Noel B."/>
            <person name="Policriti A."/>
            <person name="Clepet C."/>
            <person name="Casagrande A."/>
            <person name="Choisne N."/>
            <person name="Aubourg S."/>
            <person name="Vitulo N."/>
            <person name="Jubin C."/>
            <person name="Vezzi A."/>
            <person name="Legeai F."/>
            <person name="Hugueney P."/>
            <person name="Dasilva C."/>
            <person name="Horner D."/>
            <person name="Mica E."/>
            <person name="Jublot D."/>
            <person name="Poulain J."/>
            <person name="Bruyere C."/>
            <person name="Billault A."/>
            <person name="Segurens B."/>
            <person name="Gouyvenoux M."/>
            <person name="Ugarte E."/>
            <person name="Cattonaro F."/>
            <person name="Anthouard V."/>
            <person name="Vico V."/>
            <person name="Del Fabbro C."/>
            <person name="Alaux M."/>
            <person name="Di Gaspero G."/>
            <person name="Dumas V."/>
            <person name="Felice N."/>
            <person name="Paillard S."/>
            <person name="Juman I."/>
            <person name="Moroldo M."/>
            <person name="Scalabrin S."/>
            <person name="Canaguier A."/>
            <person name="Le Clainche I."/>
            <person name="Malacrida G."/>
            <person name="Durand E."/>
            <person name="Pesole G."/>
            <person name="Laucou V."/>
            <person name="Chatelet P."/>
            <person name="Merdinoglu D."/>
            <person name="Delledonne M."/>
            <person name="Pezzotti M."/>
            <person name="Lecharny A."/>
            <person name="Scarpelli C."/>
            <person name="Artiguenave F."/>
            <person name="Pe M.E."/>
            <person name="Valle G."/>
            <person name="Morgante M."/>
            <person name="Caboche M."/>
            <person name="Adam-Blondon A.-F."/>
            <person name="Weissenbach J."/>
            <person name="Quetier F."/>
            <person name="Wincker P."/>
        </authorList>
    </citation>
    <scope>NUCLEOTIDE SEQUENCE [LARGE SCALE GENOMIC DNA]</scope>
    <source>
        <strain evidence="9">cv. Pinot noir / PN40024</strain>
    </source>
</reference>
<dbReference type="GO" id="GO:0005634">
    <property type="term" value="C:nucleus"/>
    <property type="evidence" value="ECO:0007669"/>
    <property type="project" value="UniProtKB-SubCell"/>
</dbReference>
<dbReference type="HOGENOM" id="CLU_1100128_0_0_1"/>
<comment type="function">
    <text evidence="6">Putative transcription activator involved in regulating light control of development.</text>
</comment>
<dbReference type="InterPro" id="IPR031052">
    <property type="entry name" value="FHY3/FAR1"/>
</dbReference>
<dbReference type="InParanoid" id="F6HK24"/>
<evidence type="ECO:0000259" key="7">
    <source>
        <dbReference type="PROSITE" id="PS50966"/>
    </source>
</evidence>
<name>F6HK24_VITVI</name>
<protein>
    <recommendedName>
        <fullName evidence="6">Protein FAR1-RELATED SEQUENCE</fullName>
    </recommendedName>
</protein>
<dbReference type="PANTHER" id="PTHR31669">
    <property type="entry name" value="PROTEIN FAR1-RELATED SEQUENCE 10-RELATED"/>
    <property type="match status" value="1"/>
</dbReference>
<dbReference type="PROSITE" id="PS50966">
    <property type="entry name" value="ZF_SWIM"/>
    <property type="match status" value="1"/>
</dbReference>
<dbReference type="Proteomes" id="UP000009183">
    <property type="component" value="Chromosome 12"/>
</dbReference>
<dbReference type="PANTHER" id="PTHR31669:SF184">
    <property type="entry name" value="PROTEIN FAR1-RELATED SEQUENCE 11"/>
    <property type="match status" value="1"/>
</dbReference>
<dbReference type="STRING" id="29760.F6HK24"/>
<evidence type="ECO:0000256" key="3">
    <source>
        <dbReference type="ARBA" id="ARBA00022771"/>
    </source>
</evidence>
<evidence type="ECO:0000313" key="8">
    <source>
        <dbReference type="EMBL" id="CCB55027.1"/>
    </source>
</evidence>
<evidence type="ECO:0000256" key="4">
    <source>
        <dbReference type="ARBA" id="ARBA00022833"/>
    </source>
</evidence>
<dbReference type="SMART" id="SM00575">
    <property type="entry name" value="ZnF_PMZ"/>
    <property type="match status" value="1"/>
</dbReference>
<evidence type="ECO:0000256" key="6">
    <source>
        <dbReference type="RuleBase" id="RU367018"/>
    </source>
</evidence>
<keyword evidence="2 6" id="KW-0479">Metal-binding</keyword>
<keyword evidence="9" id="KW-1185">Reference proteome</keyword>
<dbReference type="AlphaFoldDB" id="F6HK24"/>
<keyword evidence="3 5" id="KW-0863">Zinc-finger</keyword>
<dbReference type="GO" id="GO:0008270">
    <property type="term" value="F:zinc ion binding"/>
    <property type="evidence" value="ECO:0007669"/>
    <property type="project" value="UniProtKB-UniRule"/>
</dbReference>
<gene>
    <name evidence="8" type="ordered locus">VIT_12s0035g01390</name>
</gene>
<dbReference type="PaxDb" id="29760-VIT_12s0035g01390.t01"/>
<evidence type="ECO:0000256" key="2">
    <source>
        <dbReference type="ARBA" id="ARBA00022723"/>
    </source>
</evidence>
<keyword evidence="4 6" id="KW-0862">Zinc</keyword>
<evidence type="ECO:0000313" key="9">
    <source>
        <dbReference type="Proteomes" id="UP000009183"/>
    </source>
</evidence>
<feature type="domain" description="SWIM-type" evidence="7">
    <location>
        <begin position="131"/>
        <end position="164"/>
    </location>
</feature>